<dbReference type="OrthoDB" id="5772941at2"/>
<comment type="caution">
    <text evidence="2">The sequence shown here is derived from an EMBL/GenBank/DDBJ whole genome shotgun (WGS) entry which is preliminary data.</text>
</comment>
<dbReference type="EMBL" id="NFZS01000005">
    <property type="protein sequence ID" value="RAO74839.1"/>
    <property type="molecule type" value="Genomic_DNA"/>
</dbReference>
<reference evidence="2 3" key="1">
    <citation type="journal article" date="2018" name="Genet. Mol. Biol.">
        <title>The genome sequence of Dyella jiangningensis FCAV SCS01 from a lignocellulose-decomposing microbial consortium metagenome reveals potential for biotechnological applications.</title>
        <authorList>
            <person name="Desiderato J.G."/>
            <person name="Alvarenga D.O."/>
            <person name="Constancio M.T.L."/>
            <person name="Alves L.M.C."/>
            <person name="Varani A.M."/>
        </authorList>
    </citation>
    <scope>NUCLEOTIDE SEQUENCE [LARGE SCALE GENOMIC DNA]</scope>
    <source>
        <strain evidence="2 3">FCAV SCS01</strain>
    </source>
</reference>
<dbReference type="Proteomes" id="UP000248926">
    <property type="component" value="Unassembled WGS sequence"/>
</dbReference>
<feature type="compositionally biased region" description="Acidic residues" evidence="1">
    <location>
        <begin position="69"/>
        <end position="83"/>
    </location>
</feature>
<name>A0A328NY67_9GAMM</name>
<sequence>MSSVIEFLERLGTDALLRHASQEDIAVALEESRVDADVGAAIIARSTSELYALLGQRPMFHVQNNPGREEEEEEEEGEEDEEAPSQRKLAGLPSARRTAVAQG</sequence>
<evidence type="ECO:0000313" key="3">
    <source>
        <dbReference type="Proteomes" id="UP000248926"/>
    </source>
</evidence>
<protein>
    <submittedName>
        <fullName evidence="2">Uncharacterized protein</fullName>
    </submittedName>
</protein>
<organism evidence="2 3">
    <name type="scientific">Dyella jiangningensis</name>
    <dbReference type="NCBI Taxonomy" id="1379159"/>
    <lineage>
        <taxon>Bacteria</taxon>
        <taxon>Pseudomonadati</taxon>
        <taxon>Pseudomonadota</taxon>
        <taxon>Gammaproteobacteria</taxon>
        <taxon>Lysobacterales</taxon>
        <taxon>Rhodanobacteraceae</taxon>
        <taxon>Dyella</taxon>
    </lineage>
</organism>
<evidence type="ECO:0000313" key="2">
    <source>
        <dbReference type="EMBL" id="RAO74839.1"/>
    </source>
</evidence>
<accession>A0A328NY67</accession>
<dbReference type="AlphaFoldDB" id="A0A328NY67"/>
<feature type="region of interest" description="Disordered" evidence="1">
    <location>
        <begin position="61"/>
        <end position="103"/>
    </location>
</feature>
<gene>
    <name evidence="2" type="ORF">CA260_18705</name>
</gene>
<keyword evidence="3" id="KW-1185">Reference proteome</keyword>
<proteinExistence type="predicted"/>
<evidence type="ECO:0000256" key="1">
    <source>
        <dbReference type="SAM" id="MobiDB-lite"/>
    </source>
</evidence>
<dbReference type="RefSeq" id="WP_111984594.1">
    <property type="nucleotide sequence ID" value="NZ_NFZS01000005.1"/>
</dbReference>